<keyword evidence="3" id="KW-0804">Transcription</keyword>
<dbReference type="InterPro" id="IPR036390">
    <property type="entry name" value="WH_DNA-bd_sf"/>
</dbReference>
<dbReference type="eggNOG" id="COG1846">
    <property type="taxonomic scope" value="Bacteria"/>
</dbReference>
<dbReference type="InterPro" id="IPR000835">
    <property type="entry name" value="HTH_MarR-typ"/>
</dbReference>
<dbReference type="Pfam" id="PF01047">
    <property type="entry name" value="MarR"/>
    <property type="match status" value="1"/>
</dbReference>
<keyword evidence="2" id="KW-0238">DNA-binding</keyword>
<evidence type="ECO:0000313" key="6">
    <source>
        <dbReference type="Proteomes" id="UP000000270"/>
    </source>
</evidence>
<name>A8HQY4_AZOC5</name>
<dbReference type="AlphaFoldDB" id="A8HQY4"/>
<accession>A8HQY4</accession>
<dbReference type="PRINTS" id="PR00598">
    <property type="entry name" value="HTHMARR"/>
</dbReference>
<dbReference type="PROSITE" id="PS50995">
    <property type="entry name" value="HTH_MARR_2"/>
    <property type="match status" value="1"/>
</dbReference>
<reference evidence="5 6" key="1">
    <citation type="journal article" date="2007" name="Appl. Environ. Microbiol.">
        <title>Rhizobial factors required for stem nodule maturation and maintenance in Sesbania rostrata-Azorhizobium caulinodans ORS571 symbiosis.</title>
        <authorList>
            <person name="Suzuki S."/>
            <person name="Aono T."/>
            <person name="Lee KB."/>
            <person name="Suzuki T."/>
            <person name="Liu CT."/>
            <person name="Miwa H."/>
            <person name="Wakao S."/>
            <person name="Iki T."/>
            <person name="Oyaizu H."/>
        </authorList>
    </citation>
    <scope>NUCLEOTIDE SEQUENCE [LARGE SCALE GENOMIC DNA]</scope>
    <source>
        <strain evidence="6">ATCC 43989 / DSM 5975 / JCM 20966 / LMG 6465 / NBRC 14845 / NCIMB 13405 / ORS 571</strain>
    </source>
</reference>
<dbReference type="SMART" id="SM00347">
    <property type="entry name" value="HTH_MARR"/>
    <property type="match status" value="1"/>
</dbReference>
<reference evidence="5 6" key="6">
    <citation type="journal article" date="2011" name="Appl. Environ. Microbiol.">
        <title>Involvement of the azorhizobial chromosome partition gene (parA) in the onset of bacteroid differentiation during Sesbania rostrata stem nodule development.</title>
        <authorList>
            <person name="Liu CT."/>
            <person name="Lee KB."/>
            <person name="Wang YS."/>
            <person name="Peng MH."/>
            <person name="Lee KT."/>
            <person name="Suzuki S."/>
            <person name="Suzuki T."/>
            <person name="Oyaizu H."/>
        </authorList>
    </citation>
    <scope>NUCLEOTIDE SEQUENCE [LARGE SCALE GENOMIC DNA]</scope>
    <source>
        <strain evidence="6">ATCC 43989 / DSM 5975 / JCM 20966 / LMG 6465 / NBRC 14845 / NCIMB 13405 / ORS 571</strain>
    </source>
</reference>
<evidence type="ECO:0000259" key="4">
    <source>
        <dbReference type="PROSITE" id="PS50995"/>
    </source>
</evidence>
<dbReference type="SUPFAM" id="SSF46785">
    <property type="entry name" value="Winged helix' DNA-binding domain"/>
    <property type="match status" value="1"/>
</dbReference>
<reference evidence="5 6" key="4">
    <citation type="journal article" date="2009" name="Appl. Environ. Microbiol.">
        <title>Comparative genome-wide transcriptional profiling of Azorhizobium caulinodans ORS571 grown under free-living and symbiotic conditions.</title>
        <authorList>
            <person name="Tsukada S."/>
            <person name="Aono T."/>
            <person name="Akiba N."/>
            <person name="Lee KB."/>
            <person name="Liu CT."/>
            <person name="Toyazaki H."/>
            <person name="Oyaizu H."/>
        </authorList>
    </citation>
    <scope>NUCLEOTIDE SEQUENCE [LARGE SCALE GENOMIC DNA]</scope>
    <source>
        <strain evidence="6">ATCC 43989 / DSM 5975 / JCM 20966 / LMG 6465 / NBRC 14845 / NCIMB 13405 / ORS 571</strain>
    </source>
</reference>
<keyword evidence="1" id="KW-0805">Transcription regulation</keyword>
<reference evidence="5 6" key="5">
    <citation type="journal article" date="2010" name="Appl. Environ. Microbiol.">
        <title>phrR-like gene praR of Azorhizobium caulinodans ORS571 is essential for symbiosis with Sesbania rostrata and is involved in expression of reb genes.</title>
        <authorList>
            <person name="Akiba N."/>
            <person name="Aono T."/>
            <person name="Toyazaki H."/>
            <person name="Sato S."/>
            <person name="Oyaizu H."/>
        </authorList>
    </citation>
    <scope>NUCLEOTIDE SEQUENCE [LARGE SCALE GENOMIC DNA]</scope>
    <source>
        <strain evidence="6">ATCC 43989 / DSM 5975 / JCM 20966 / LMG 6465 / NBRC 14845 / NCIMB 13405 / ORS 571</strain>
    </source>
</reference>
<dbReference type="PROSITE" id="PS01117">
    <property type="entry name" value="HTH_MARR_1"/>
    <property type="match status" value="1"/>
</dbReference>
<evidence type="ECO:0000256" key="1">
    <source>
        <dbReference type="ARBA" id="ARBA00023015"/>
    </source>
</evidence>
<dbReference type="HOGENOM" id="CLU_083287_18_2_5"/>
<dbReference type="Proteomes" id="UP000000270">
    <property type="component" value="Chromosome"/>
</dbReference>
<dbReference type="PANTHER" id="PTHR33164">
    <property type="entry name" value="TRANSCRIPTIONAL REGULATOR, MARR FAMILY"/>
    <property type="match status" value="1"/>
</dbReference>
<dbReference type="GO" id="GO:0003677">
    <property type="term" value="F:DNA binding"/>
    <property type="evidence" value="ECO:0007669"/>
    <property type="project" value="UniProtKB-KW"/>
</dbReference>
<reference evidence="6" key="2">
    <citation type="submission" date="2007-04" db="EMBL/GenBank/DDBJ databases">
        <title>Complete genome sequence of the nitrogen-fixing bacterium Azorhizobium caulinodans ORS571.</title>
        <authorList>
            <person name="Lee K.B."/>
            <person name="Backer P.D."/>
            <person name="Aono T."/>
            <person name="Liu C.T."/>
            <person name="Suzuki S."/>
            <person name="Suzuki T."/>
            <person name="Kaneko T."/>
            <person name="Yamada M."/>
            <person name="Tabata S."/>
            <person name="Kupfer D.M."/>
            <person name="Najar F.Z."/>
            <person name="Wiley G.B."/>
            <person name="Roe B."/>
            <person name="Binnewies T."/>
            <person name="Ussery D."/>
            <person name="Vereecke D."/>
            <person name="Gevers D."/>
            <person name="Holsters M."/>
            <person name="Oyaizu H."/>
        </authorList>
    </citation>
    <scope>NUCLEOTIDE SEQUENCE [LARGE SCALE GENOMIC DNA]</scope>
    <source>
        <strain evidence="6">ATCC 43989 / DSM 5975 / JCM 20966 / LMG 6465 / NBRC 14845 / NCIMB 13405 / ORS 571</strain>
    </source>
</reference>
<gene>
    <name evidence="5" type="primary">marR</name>
    <name evidence="5" type="ordered locus">AZC_1075</name>
</gene>
<sequence length="168" mass="18663">MLIESMTYKYSAPTLPPATQFGRLVIQVHRLWRRELDHALVGHGLSLATALPLLMLRERGELRQNALAEALGIECPSLVRLLDALAAEGLVERREDPADRRAKVLHLTPLGQRRAQAAEDALVVMRARLLADVSEEDLARTLHVLRTVEGRLDREAETRRPGAEGDAA</sequence>
<evidence type="ECO:0000256" key="2">
    <source>
        <dbReference type="ARBA" id="ARBA00023125"/>
    </source>
</evidence>
<dbReference type="STRING" id="438753.AZC_1075"/>
<dbReference type="GO" id="GO:0006950">
    <property type="term" value="P:response to stress"/>
    <property type="evidence" value="ECO:0007669"/>
    <property type="project" value="TreeGrafter"/>
</dbReference>
<dbReference type="InterPro" id="IPR023187">
    <property type="entry name" value="Tscrpt_reg_MarR-type_CS"/>
</dbReference>
<dbReference type="Gene3D" id="1.10.10.10">
    <property type="entry name" value="Winged helix-like DNA-binding domain superfamily/Winged helix DNA-binding domain"/>
    <property type="match status" value="1"/>
</dbReference>
<keyword evidence="6" id="KW-1185">Reference proteome</keyword>
<dbReference type="InterPro" id="IPR036388">
    <property type="entry name" value="WH-like_DNA-bd_sf"/>
</dbReference>
<protein>
    <submittedName>
        <fullName evidence="5">Transcriptional regulator</fullName>
    </submittedName>
</protein>
<dbReference type="KEGG" id="azc:AZC_1075"/>
<feature type="domain" description="HTH marR-type" evidence="4">
    <location>
        <begin position="18"/>
        <end position="150"/>
    </location>
</feature>
<proteinExistence type="predicted"/>
<organism evidence="5 6">
    <name type="scientific">Azorhizobium caulinodans (strain ATCC 43989 / DSM 5975 / JCM 20966 / LMG 6465 / NBRC 14845 / NCIMB 13405 / ORS 571)</name>
    <dbReference type="NCBI Taxonomy" id="438753"/>
    <lineage>
        <taxon>Bacteria</taxon>
        <taxon>Pseudomonadati</taxon>
        <taxon>Pseudomonadota</taxon>
        <taxon>Alphaproteobacteria</taxon>
        <taxon>Hyphomicrobiales</taxon>
        <taxon>Xanthobacteraceae</taxon>
        <taxon>Azorhizobium</taxon>
    </lineage>
</organism>
<reference evidence="5 6" key="3">
    <citation type="journal article" date="2008" name="BMC Genomics">
        <title>The genome of the versatile nitrogen fixer Azorhizobium caulinodans ORS571.</title>
        <authorList>
            <person name="Lee KB."/>
            <person name="Backer P.D."/>
            <person name="Aono T."/>
            <person name="Liu CT."/>
            <person name="Suzuki S."/>
            <person name="Suzuki T."/>
            <person name="Kaneko T."/>
            <person name="Yamada M."/>
            <person name="Tabata S."/>
            <person name="Kupfer D.M."/>
            <person name="Najar F.Z."/>
            <person name="Wiley G.B."/>
            <person name="Roe B."/>
            <person name="Binnewies T.T."/>
            <person name="Ussery D.W."/>
            <person name="D'Haeze W."/>
            <person name="Herder J.D."/>
            <person name="Gevers D."/>
            <person name="Vereecke D."/>
            <person name="Holsters M."/>
            <person name="Oyaizu H."/>
        </authorList>
    </citation>
    <scope>NUCLEOTIDE SEQUENCE [LARGE SCALE GENOMIC DNA]</scope>
    <source>
        <strain evidence="6">ATCC 43989 / DSM 5975 / JCM 20966 / LMG 6465 / NBRC 14845 / NCIMB 13405 / ORS 571</strain>
    </source>
</reference>
<dbReference type="EMBL" id="AP009384">
    <property type="protein sequence ID" value="BAF87073.1"/>
    <property type="molecule type" value="Genomic_DNA"/>
</dbReference>
<dbReference type="InterPro" id="IPR039422">
    <property type="entry name" value="MarR/SlyA-like"/>
</dbReference>
<dbReference type="PANTHER" id="PTHR33164:SF64">
    <property type="entry name" value="TRANSCRIPTIONAL REGULATOR SLYA"/>
    <property type="match status" value="1"/>
</dbReference>
<evidence type="ECO:0000313" key="5">
    <source>
        <dbReference type="EMBL" id="BAF87073.1"/>
    </source>
</evidence>
<evidence type="ECO:0000256" key="3">
    <source>
        <dbReference type="ARBA" id="ARBA00023163"/>
    </source>
</evidence>
<dbReference type="GO" id="GO:0003700">
    <property type="term" value="F:DNA-binding transcription factor activity"/>
    <property type="evidence" value="ECO:0007669"/>
    <property type="project" value="InterPro"/>
</dbReference>